<name>A0A7I7WLG8_MYCGU</name>
<dbReference type="NCBIfam" id="TIGR04529">
    <property type="entry name" value="MTB_hemophore"/>
    <property type="match status" value="1"/>
</dbReference>
<gene>
    <name evidence="3" type="ORF">MGAD_17260</name>
</gene>
<accession>A0A7I7WLG8</accession>
<organism evidence="3 4">
    <name type="scientific">Mycolicibacterium gadium</name>
    <name type="common">Mycobacterium gadium</name>
    <dbReference type="NCBI Taxonomy" id="1794"/>
    <lineage>
        <taxon>Bacteria</taxon>
        <taxon>Bacillati</taxon>
        <taxon>Actinomycetota</taxon>
        <taxon>Actinomycetes</taxon>
        <taxon>Mycobacteriales</taxon>
        <taxon>Mycobacteriaceae</taxon>
        <taxon>Mycolicibacterium</taxon>
    </lineage>
</organism>
<evidence type="ECO:0000259" key="2">
    <source>
        <dbReference type="Pfam" id="PF16525"/>
    </source>
</evidence>
<proteinExistence type="predicted"/>
<evidence type="ECO:0000313" key="3">
    <source>
        <dbReference type="EMBL" id="BBZ17391.1"/>
    </source>
</evidence>
<dbReference type="Proteomes" id="UP000466187">
    <property type="component" value="Chromosome"/>
</dbReference>
<feature type="chain" id="PRO_5039342245" description="Haemophore haem-binding domain-containing protein" evidence="1">
    <location>
        <begin position="30"/>
        <end position="129"/>
    </location>
</feature>
<keyword evidence="1" id="KW-0732">Signal</keyword>
<dbReference type="InterPro" id="IPR038378">
    <property type="entry name" value="MHB_sf"/>
</dbReference>
<dbReference type="Pfam" id="PF16525">
    <property type="entry name" value="MHB"/>
    <property type="match status" value="1"/>
</dbReference>
<evidence type="ECO:0000313" key="4">
    <source>
        <dbReference type="Proteomes" id="UP000466187"/>
    </source>
</evidence>
<dbReference type="EMBL" id="AP022608">
    <property type="protein sequence ID" value="BBZ17391.1"/>
    <property type="molecule type" value="Genomic_DNA"/>
</dbReference>
<sequence>MYKSAQFTRSRVVGVATACVLGVSAAVVAAPMANAADCTASGLAVTAGGVLAEAGGYLAGHSGANDVLTAAATQPPDVARNNVRGYFMGNPGEFLDLSRIASPLKDLRNQCGIAITPAQFATLFEAMEV</sequence>
<evidence type="ECO:0000256" key="1">
    <source>
        <dbReference type="SAM" id="SignalP"/>
    </source>
</evidence>
<feature type="signal peptide" evidence="1">
    <location>
        <begin position="1"/>
        <end position="29"/>
    </location>
</feature>
<dbReference type="AlphaFoldDB" id="A0A7I7WLG8"/>
<dbReference type="GO" id="GO:0020037">
    <property type="term" value="F:heme binding"/>
    <property type="evidence" value="ECO:0007669"/>
    <property type="project" value="InterPro"/>
</dbReference>
<dbReference type="InterPro" id="IPR032407">
    <property type="entry name" value="MHB"/>
</dbReference>
<reference evidence="3 4" key="1">
    <citation type="journal article" date="2019" name="Emerg. Microbes Infect.">
        <title>Comprehensive subspecies identification of 175 nontuberculous mycobacteria species based on 7547 genomic profiles.</title>
        <authorList>
            <person name="Matsumoto Y."/>
            <person name="Kinjo T."/>
            <person name="Motooka D."/>
            <person name="Nabeya D."/>
            <person name="Jung N."/>
            <person name="Uechi K."/>
            <person name="Horii T."/>
            <person name="Iida T."/>
            <person name="Fujita J."/>
            <person name="Nakamura S."/>
        </authorList>
    </citation>
    <scope>NUCLEOTIDE SEQUENCE [LARGE SCALE GENOMIC DNA]</scope>
    <source>
        <strain evidence="3 4">JCM 12688</strain>
    </source>
</reference>
<feature type="domain" description="Haemophore haem-binding" evidence="2">
    <location>
        <begin position="37"/>
        <end position="112"/>
    </location>
</feature>
<dbReference type="KEGG" id="mgad:MGAD_17260"/>
<dbReference type="RefSeq" id="WP_163686137.1">
    <property type="nucleotide sequence ID" value="NZ_AP022608.1"/>
</dbReference>
<dbReference type="Gene3D" id="1.20.20.20">
    <property type="entry name" value="Haemophore, haem-binding domain"/>
    <property type="match status" value="1"/>
</dbReference>
<protein>
    <recommendedName>
        <fullName evidence="2">Haemophore haem-binding domain-containing protein</fullName>
    </recommendedName>
</protein>